<reference evidence="2 3" key="1">
    <citation type="submission" date="2021-03" db="EMBL/GenBank/DDBJ databases">
        <title>P. granadensis CT364 genome publication.</title>
        <authorList>
            <person name="Stach J."/>
            <person name="Montero-Calasanz Md.C."/>
        </authorList>
    </citation>
    <scope>NUCLEOTIDE SEQUENCE [LARGE SCALE GENOMIC DNA]</scope>
    <source>
        <strain evidence="2 3">CT364</strain>
    </source>
</reference>
<accession>A0ABX7GLS4</accession>
<keyword evidence="1" id="KW-0472">Membrane</keyword>
<evidence type="ECO:0000313" key="3">
    <source>
        <dbReference type="Proteomes" id="UP000663686"/>
    </source>
</evidence>
<gene>
    <name evidence="2" type="ORF">JN757_11270</name>
</gene>
<dbReference type="EMBL" id="CP069352">
    <property type="protein sequence ID" value="QRK86312.1"/>
    <property type="molecule type" value="Genomic_DNA"/>
</dbReference>
<name>A0ABX7GLS4_9PSED</name>
<protein>
    <submittedName>
        <fullName evidence="2">Uncharacterized protein</fullName>
    </submittedName>
</protein>
<keyword evidence="1" id="KW-1133">Transmembrane helix</keyword>
<keyword evidence="1" id="KW-0812">Transmembrane</keyword>
<sequence>MSTYDRKARMEAMEREHDEWAERMRIKNKGEMYPIWGMLGFGIFCMSLGFLLARTI</sequence>
<evidence type="ECO:0000256" key="1">
    <source>
        <dbReference type="SAM" id="Phobius"/>
    </source>
</evidence>
<proteinExistence type="predicted"/>
<feature type="transmembrane region" description="Helical" evidence="1">
    <location>
        <begin position="33"/>
        <end position="53"/>
    </location>
</feature>
<dbReference type="Proteomes" id="UP000663686">
    <property type="component" value="Chromosome"/>
</dbReference>
<keyword evidence="3" id="KW-1185">Reference proteome</keyword>
<evidence type="ECO:0000313" key="2">
    <source>
        <dbReference type="EMBL" id="QRK86312.1"/>
    </source>
</evidence>
<dbReference type="RefSeq" id="WP_203421624.1">
    <property type="nucleotide sequence ID" value="NZ_CP069352.1"/>
</dbReference>
<organism evidence="2 3">
    <name type="scientific">Pseudomonas granadensis</name>
    <dbReference type="NCBI Taxonomy" id="1421430"/>
    <lineage>
        <taxon>Bacteria</taxon>
        <taxon>Pseudomonadati</taxon>
        <taxon>Pseudomonadota</taxon>
        <taxon>Gammaproteobacteria</taxon>
        <taxon>Pseudomonadales</taxon>
        <taxon>Pseudomonadaceae</taxon>
        <taxon>Pseudomonas</taxon>
    </lineage>
</organism>